<dbReference type="AlphaFoldDB" id="A0A1F8DRE6"/>
<dbReference type="SUPFAM" id="SSF109604">
    <property type="entry name" value="HD-domain/PDEase-like"/>
    <property type="match status" value="1"/>
</dbReference>
<accession>A0A1F8DRE6</accession>
<gene>
    <name evidence="2" type="ORF">A2755_02080</name>
</gene>
<evidence type="ECO:0000259" key="1">
    <source>
        <dbReference type="PROSITE" id="PS51831"/>
    </source>
</evidence>
<dbReference type="PANTHER" id="PTHR11373">
    <property type="entry name" value="DEOXYNUCLEOSIDE TRIPHOSPHATE TRIPHOSPHOHYDROLASE"/>
    <property type="match status" value="1"/>
</dbReference>
<dbReference type="Proteomes" id="UP000177029">
    <property type="component" value="Unassembled WGS sequence"/>
</dbReference>
<dbReference type="InterPro" id="IPR050135">
    <property type="entry name" value="dGTPase-like"/>
</dbReference>
<sequence length="330" mass="37919">MAEYQNNTKGEKVKITDGIYGTFSIGEPVIIDLINSPAMQRLKDISQLGIPDRYYHLKGFSRYDHSIGVFLLLRSHKASIAEQIAGLIHDISHTPFSHVIDWVINGKGGEELHQDDRHAEFLHNSEIPGILASYGISIDVILENDFGLLEREIPDICADRIDYALREFSNDDAHYCLNHLTVRNGSFAFDTMRSARLFAIRFLERQERNWGSYEATSRYKNFAEMFRYAVESNILSIEELLNGKETAIIEKLESAEDWRIRLALFKMTAKSLDGHPIRETPEIKKFRHVDPLFVLHRKLVRLSDADPGFKELLEAARERNKKGVRTAIIF</sequence>
<proteinExistence type="predicted"/>
<dbReference type="Gene3D" id="1.10.3210.10">
    <property type="entry name" value="Hypothetical protein af1432"/>
    <property type="match status" value="1"/>
</dbReference>
<reference evidence="2 3" key="1">
    <citation type="journal article" date="2016" name="Nat. Commun.">
        <title>Thousands of microbial genomes shed light on interconnected biogeochemical processes in an aquifer system.</title>
        <authorList>
            <person name="Anantharaman K."/>
            <person name="Brown C.T."/>
            <person name="Hug L.A."/>
            <person name="Sharon I."/>
            <person name="Castelle C.J."/>
            <person name="Probst A.J."/>
            <person name="Thomas B.C."/>
            <person name="Singh A."/>
            <person name="Wilkins M.J."/>
            <person name="Karaoz U."/>
            <person name="Brodie E.L."/>
            <person name="Williams K.H."/>
            <person name="Hubbard S.S."/>
            <person name="Banfield J.F."/>
        </authorList>
    </citation>
    <scope>NUCLEOTIDE SEQUENCE [LARGE SCALE GENOMIC DNA]</scope>
</reference>
<dbReference type="Pfam" id="PF01966">
    <property type="entry name" value="HD"/>
    <property type="match status" value="1"/>
</dbReference>
<dbReference type="PROSITE" id="PS51831">
    <property type="entry name" value="HD"/>
    <property type="match status" value="1"/>
</dbReference>
<dbReference type="GO" id="GO:0008832">
    <property type="term" value="F:dGTPase activity"/>
    <property type="evidence" value="ECO:0007669"/>
    <property type="project" value="TreeGrafter"/>
</dbReference>
<dbReference type="PANTHER" id="PTHR11373:SF41">
    <property type="entry name" value="METAL-DEPENDENT PHOSPHOHYDROLASE"/>
    <property type="match status" value="1"/>
</dbReference>
<protein>
    <recommendedName>
        <fullName evidence="1">HD domain-containing protein</fullName>
    </recommendedName>
</protein>
<feature type="domain" description="HD" evidence="1">
    <location>
        <begin position="62"/>
        <end position="164"/>
    </location>
</feature>
<dbReference type="STRING" id="1802555.A2755_02080"/>
<dbReference type="SMART" id="SM00471">
    <property type="entry name" value="HDc"/>
    <property type="match status" value="1"/>
</dbReference>
<evidence type="ECO:0000313" key="2">
    <source>
        <dbReference type="EMBL" id="OGM91174.1"/>
    </source>
</evidence>
<evidence type="ECO:0000313" key="3">
    <source>
        <dbReference type="Proteomes" id="UP000177029"/>
    </source>
</evidence>
<dbReference type="GO" id="GO:0006203">
    <property type="term" value="P:dGTP catabolic process"/>
    <property type="evidence" value="ECO:0007669"/>
    <property type="project" value="TreeGrafter"/>
</dbReference>
<name>A0A1F8DRE6_9BACT</name>
<organism evidence="2 3">
    <name type="scientific">Candidatus Wolfebacteria bacterium RIFCSPHIGHO2_01_FULL_48_22</name>
    <dbReference type="NCBI Taxonomy" id="1802555"/>
    <lineage>
        <taxon>Bacteria</taxon>
        <taxon>Candidatus Wolfeibacteriota</taxon>
    </lineage>
</organism>
<dbReference type="InterPro" id="IPR006674">
    <property type="entry name" value="HD_domain"/>
</dbReference>
<dbReference type="InterPro" id="IPR003607">
    <property type="entry name" value="HD/PDEase_dom"/>
</dbReference>
<dbReference type="EMBL" id="MGIP01000011">
    <property type="protein sequence ID" value="OGM91174.1"/>
    <property type="molecule type" value="Genomic_DNA"/>
</dbReference>
<comment type="caution">
    <text evidence="2">The sequence shown here is derived from an EMBL/GenBank/DDBJ whole genome shotgun (WGS) entry which is preliminary data.</text>
</comment>